<dbReference type="InParanoid" id="A0A2R5G0B4"/>
<dbReference type="Proteomes" id="UP000241890">
    <property type="component" value="Unassembled WGS sequence"/>
</dbReference>
<evidence type="ECO:0000256" key="1">
    <source>
        <dbReference type="ARBA" id="ARBA00022443"/>
    </source>
</evidence>
<dbReference type="EMBL" id="BEYU01000006">
    <property type="protein sequence ID" value="GBG24476.1"/>
    <property type="molecule type" value="Genomic_DNA"/>
</dbReference>
<dbReference type="CDD" id="cd00052">
    <property type="entry name" value="EH"/>
    <property type="match status" value="1"/>
</dbReference>
<feature type="region of interest" description="Disordered" evidence="4">
    <location>
        <begin position="1"/>
        <end position="25"/>
    </location>
</feature>
<evidence type="ECO:0000259" key="7">
    <source>
        <dbReference type="PROSITE" id="PS50238"/>
    </source>
</evidence>
<dbReference type="SMART" id="SM00027">
    <property type="entry name" value="EH"/>
    <property type="match status" value="1"/>
</dbReference>
<dbReference type="CDD" id="cd00174">
    <property type="entry name" value="SH3"/>
    <property type="match status" value="2"/>
</dbReference>
<dbReference type="SMART" id="SM00326">
    <property type="entry name" value="SH3"/>
    <property type="match status" value="2"/>
</dbReference>
<feature type="domain" description="Rho-GAP" evidence="7">
    <location>
        <begin position="39"/>
        <end position="235"/>
    </location>
</feature>
<protein>
    <submittedName>
        <fullName evidence="8">Actin cytoskeleton-regulatory complex protein END3</fullName>
    </submittedName>
</protein>
<proteinExistence type="predicted"/>
<evidence type="ECO:0000313" key="8">
    <source>
        <dbReference type="EMBL" id="GBG24476.1"/>
    </source>
</evidence>
<feature type="domain" description="EH" evidence="6">
    <location>
        <begin position="566"/>
        <end position="660"/>
    </location>
</feature>
<dbReference type="PROSITE" id="PS50031">
    <property type="entry name" value="EH"/>
    <property type="match status" value="1"/>
</dbReference>
<organism evidence="8 9">
    <name type="scientific">Hondaea fermentalgiana</name>
    <dbReference type="NCBI Taxonomy" id="2315210"/>
    <lineage>
        <taxon>Eukaryota</taxon>
        <taxon>Sar</taxon>
        <taxon>Stramenopiles</taxon>
        <taxon>Bigyra</taxon>
        <taxon>Labyrinthulomycetes</taxon>
        <taxon>Thraustochytrida</taxon>
        <taxon>Thraustochytriidae</taxon>
        <taxon>Hondaea</taxon>
    </lineage>
</organism>
<dbReference type="PANTHER" id="PTHR14167">
    <property type="entry name" value="SH3 DOMAIN-CONTAINING"/>
    <property type="match status" value="1"/>
</dbReference>
<dbReference type="Gene3D" id="1.10.555.10">
    <property type="entry name" value="Rho GTPase activation protein"/>
    <property type="match status" value="1"/>
</dbReference>
<dbReference type="InterPro" id="IPR008936">
    <property type="entry name" value="Rho_GTPase_activation_prot"/>
</dbReference>
<evidence type="ECO:0000256" key="2">
    <source>
        <dbReference type="ARBA" id="ARBA00022837"/>
    </source>
</evidence>
<dbReference type="InterPro" id="IPR001452">
    <property type="entry name" value="SH3_domain"/>
</dbReference>
<dbReference type="SUPFAM" id="SSF50044">
    <property type="entry name" value="SH3-domain"/>
    <property type="match status" value="2"/>
</dbReference>
<dbReference type="InterPro" id="IPR050384">
    <property type="entry name" value="Endophilin_SH3RF"/>
</dbReference>
<dbReference type="SUPFAM" id="SSF48350">
    <property type="entry name" value="GTPase activation domain, GAP"/>
    <property type="match status" value="1"/>
</dbReference>
<dbReference type="InterPro" id="IPR000261">
    <property type="entry name" value="EH_dom"/>
</dbReference>
<dbReference type="SUPFAM" id="SSF47473">
    <property type="entry name" value="EF-hand"/>
    <property type="match status" value="1"/>
</dbReference>
<dbReference type="PROSITE" id="PS50002">
    <property type="entry name" value="SH3"/>
    <property type="match status" value="2"/>
</dbReference>
<dbReference type="InterPro" id="IPR011992">
    <property type="entry name" value="EF-hand-dom_pair"/>
</dbReference>
<dbReference type="InterPro" id="IPR000198">
    <property type="entry name" value="RhoGAP_dom"/>
</dbReference>
<evidence type="ECO:0000256" key="4">
    <source>
        <dbReference type="SAM" id="MobiDB-lite"/>
    </source>
</evidence>
<dbReference type="GO" id="GO:0007165">
    <property type="term" value="P:signal transduction"/>
    <property type="evidence" value="ECO:0007669"/>
    <property type="project" value="InterPro"/>
</dbReference>
<dbReference type="PRINTS" id="PR00452">
    <property type="entry name" value="SH3DOMAIN"/>
</dbReference>
<dbReference type="Gene3D" id="2.30.30.40">
    <property type="entry name" value="SH3 Domains"/>
    <property type="match status" value="2"/>
</dbReference>
<feature type="region of interest" description="Disordered" evidence="4">
    <location>
        <begin position="512"/>
        <end position="536"/>
    </location>
</feature>
<name>A0A2R5G0B4_9STRA</name>
<gene>
    <name evidence="8" type="ORF">FCC1311_006942</name>
</gene>
<dbReference type="Pfam" id="PF00620">
    <property type="entry name" value="RhoGAP"/>
    <property type="match status" value="1"/>
</dbReference>
<dbReference type="InterPro" id="IPR036028">
    <property type="entry name" value="SH3-like_dom_sf"/>
</dbReference>
<evidence type="ECO:0000259" key="5">
    <source>
        <dbReference type="PROSITE" id="PS50002"/>
    </source>
</evidence>
<keyword evidence="2" id="KW-0106">Calcium</keyword>
<dbReference type="PROSITE" id="PS00018">
    <property type="entry name" value="EF_HAND_1"/>
    <property type="match status" value="1"/>
</dbReference>
<reference evidence="8 9" key="1">
    <citation type="submission" date="2017-12" db="EMBL/GenBank/DDBJ databases">
        <title>Sequencing, de novo assembly and annotation of complete genome of a new Thraustochytrid species, strain FCC1311.</title>
        <authorList>
            <person name="Sedici K."/>
            <person name="Godart F."/>
            <person name="Aiese Cigliano R."/>
            <person name="Sanseverino W."/>
            <person name="Barakat M."/>
            <person name="Ortet P."/>
            <person name="Marechal E."/>
            <person name="Cagnac O."/>
            <person name="Amato A."/>
        </authorList>
    </citation>
    <scope>NUCLEOTIDE SEQUENCE [LARGE SCALE GENOMIC DNA]</scope>
</reference>
<accession>A0A2R5G0B4</accession>
<evidence type="ECO:0000259" key="6">
    <source>
        <dbReference type="PROSITE" id="PS50031"/>
    </source>
</evidence>
<feature type="region of interest" description="Disordered" evidence="4">
    <location>
        <begin position="256"/>
        <end position="286"/>
    </location>
</feature>
<feature type="compositionally biased region" description="Basic residues" evidence="4">
    <location>
        <begin position="1"/>
        <end position="11"/>
    </location>
</feature>
<dbReference type="Gene3D" id="1.10.238.10">
    <property type="entry name" value="EF-hand"/>
    <property type="match status" value="1"/>
</dbReference>
<dbReference type="Pfam" id="PF00018">
    <property type="entry name" value="SH3_1"/>
    <property type="match status" value="1"/>
</dbReference>
<dbReference type="OrthoDB" id="207120at2759"/>
<sequence>MRPFKKSKSKRDAKSTNAAVTGSAAASYKPGAAIKAKKLGLNEEEDSRVITALSPLLAYLRSRALDTENLFMITGGSNPDADLYTFQIAAKNLLRSRDGLDAVFAEFNEHVWANVVKLFLKEMSRPLIPNHICEIFLSRDYGQPGPGHVAPEVVRMVKEIVEDVPHKEFAALRDLCAVLRDCMTDQDRLAHMFGAILLAPPDTTGFAPDPQVMIKQAQNTTIVMKSLIGSATEIFGVDPPMRAKPEGHFLTMQSLHQGSPEENGSGSGSNGSGASRARIGSFDLSSSGNQIPGQAFPAAAAAAAHPATVGGAGQGGRVSRFVTALYEHVPEEDDELYLCEGDQIKVIGQVNQDWYKGLKTHPDGRTEVGIFPGSYCGLQGTEEFEEPLDSDTAANHAAATTNGTSSVIDLAAAASADLSRASHVMALYNYEPREQTEMAITAGQRIRLIEASDPDWWFGASEDGREGLFPRTYVGPAPGATMRGEAPPSHAVQGNSKPAVIGNLLVASSPSANPALAQPSHSAAAPVPPRRTTSLQNPSPHVAFKMQPTQHVNSPTAQGNKSWLVDKARFDLCRKNFEKQSRDSPDGRVPGHVASSFLERSKLSRGTISRVLELADLDRDGSLNLLEFVIAHHLTISISRDRMDEPSVLPSGLIPSIQRHM</sequence>
<feature type="domain" description="SH3" evidence="5">
    <location>
        <begin position="317"/>
        <end position="381"/>
    </location>
</feature>
<dbReference type="Pfam" id="PF12763">
    <property type="entry name" value="EH"/>
    <property type="match status" value="1"/>
</dbReference>
<dbReference type="PROSITE" id="PS50238">
    <property type="entry name" value="RHOGAP"/>
    <property type="match status" value="1"/>
</dbReference>
<evidence type="ECO:0000313" key="9">
    <source>
        <dbReference type="Proteomes" id="UP000241890"/>
    </source>
</evidence>
<keyword evidence="9" id="KW-1185">Reference proteome</keyword>
<dbReference type="InterPro" id="IPR018247">
    <property type="entry name" value="EF_Hand_1_Ca_BS"/>
</dbReference>
<feature type="compositionally biased region" description="Low complexity" evidence="4">
    <location>
        <begin position="272"/>
        <end position="281"/>
    </location>
</feature>
<dbReference type="AlphaFoldDB" id="A0A2R5G0B4"/>
<comment type="caution">
    <text evidence="8">The sequence shown here is derived from an EMBL/GenBank/DDBJ whole genome shotgun (WGS) entry which is preliminary data.</text>
</comment>
<dbReference type="Pfam" id="PF14604">
    <property type="entry name" value="SH3_9"/>
    <property type="match status" value="1"/>
</dbReference>
<keyword evidence="1 3" id="KW-0728">SH3 domain</keyword>
<feature type="domain" description="SH3" evidence="5">
    <location>
        <begin position="419"/>
        <end position="479"/>
    </location>
</feature>
<evidence type="ECO:0000256" key="3">
    <source>
        <dbReference type="PROSITE-ProRule" id="PRU00192"/>
    </source>
</evidence>